<evidence type="ECO:0000256" key="1">
    <source>
        <dbReference type="SAM" id="MobiDB-lite"/>
    </source>
</evidence>
<evidence type="ECO:0000313" key="3">
    <source>
        <dbReference type="EMBL" id="TGO62918.1"/>
    </source>
</evidence>
<feature type="transmembrane region" description="Helical" evidence="2">
    <location>
        <begin position="988"/>
        <end position="1014"/>
    </location>
</feature>
<organism evidence="3 4">
    <name type="scientific">Botryotinia convoluta</name>
    <dbReference type="NCBI Taxonomy" id="54673"/>
    <lineage>
        <taxon>Eukaryota</taxon>
        <taxon>Fungi</taxon>
        <taxon>Dikarya</taxon>
        <taxon>Ascomycota</taxon>
        <taxon>Pezizomycotina</taxon>
        <taxon>Leotiomycetes</taxon>
        <taxon>Helotiales</taxon>
        <taxon>Sclerotiniaceae</taxon>
        <taxon>Botryotinia</taxon>
    </lineage>
</organism>
<reference evidence="3 4" key="1">
    <citation type="submission" date="2017-12" db="EMBL/GenBank/DDBJ databases">
        <title>Comparative genomics of Botrytis spp.</title>
        <authorList>
            <person name="Valero-Jimenez C.A."/>
            <person name="Tapia P."/>
            <person name="Veloso J."/>
            <person name="Silva-Moreno E."/>
            <person name="Staats M."/>
            <person name="Valdes J.H."/>
            <person name="Van Kan J.A.L."/>
        </authorList>
    </citation>
    <scope>NUCLEOTIDE SEQUENCE [LARGE SCALE GENOMIC DNA]</scope>
    <source>
        <strain evidence="3 4">MUCL11595</strain>
    </source>
</reference>
<name>A0A4Z1IN86_9HELO</name>
<keyword evidence="2" id="KW-0812">Transmembrane</keyword>
<protein>
    <recommendedName>
        <fullName evidence="5">Glycosyl transferase family 1 domain-containing protein</fullName>
    </recommendedName>
</protein>
<feature type="transmembrane region" description="Helical" evidence="2">
    <location>
        <begin position="1809"/>
        <end position="1827"/>
    </location>
</feature>
<comment type="caution">
    <text evidence="3">The sequence shown here is derived from an EMBL/GenBank/DDBJ whole genome shotgun (WGS) entry which is preliminary data.</text>
</comment>
<evidence type="ECO:0000256" key="2">
    <source>
        <dbReference type="SAM" id="Phobius"/>
    </source>
</evidence>
<dbReference type="Gene3D" id="3.40.50.2000">
    <property type="entry name" value="Glycogen Phosphorylase B"/>
    <property type="match status" value="1"/>
</dbReference>
<feature type="transmembrane region" description="Helical" evidence="2">
    <location>
        <begin position="1390"/>
        <end position="1408"/>
    </location>
</feature>
<feature type="compositionally biased region" description="Low complexity" evidence="1">
    <location>
        <begin position="2971"/>
        <end position="2982"/>
    </location>
</feature>
<feature type="transmembrane region" description="Helical" evidence="2">
    <location>
        <begin position="1331"/>
        <end position="1349"/>
    </location>
</feature>
<feature type="transmembrane region" description="Helical" evidence="2">
    <location>
        <begin position="1243"/>
        <end position="1261"/>
    </location>
</feature>
<sequence>MAQYTGLEAASWGDLTKYWWQFILVAFILASVGLGLSFISYLALQSSIQGYRKWKSTKKSVPASIKKYLVKTLSELSHYKVVAVEKKPESFGVYLGGFNHMPTSEDLQVLAQWDLLVVDAFQENVIHVLSSGLYYKPPQVLARLDISLVVPQQCKDSVALEGAVAWITKLLASSTASGSDCRFSGILISNWHDQLSSPMVVEFITFIHKLGFQTYLETSSPGFLRDPKLAELNEVAGLIIRNGTISSNGDERDAFQMQEMRPTIKAFVSQACLRPFVVCLWETLDDGVNPTNAVVRRSYQWSKFYSALSPWIGSSSDLTSTAHGIDQKEPLGAFSWLKEPGVMEAHKKWRLNHTIANEYIPEMSDLAENILGALSIEVDLQPSGKSNQLSFVDVDLHMPSATSQVLLDLPINSSDCNLPGFSSRSLTPAESLLSIHAPNRRFSDGPYSYLNQTSGNPISTSPGGSSNDFLGCFPLGVHASRKSFDEILLSQKKLKSLDLLEPIENTVLKEIGGKLNQFCNQPGIVELSAWHAAIQELANQLCGLADDSATTDLIRVYKGLDSGLQYQGESRYWAVFGFEERAKLDIFMSRNVQDLSGTILHTFLSSRGCPRHESFEAEKGFWQWSTQSDSYLPPRLLNDISSLSPSELLRFLQTLQLSSVKGNGDLIDSIIFACERELLDSTDFTQMKDACSVGYLGNQKSPQDLIALRSKWHVDNNSQHPSEENALYVFNQINDSITIALRERRLNTLQTITKALIEIMEAKKIDARIDIICLALFSVFRKHAFDEAYVEVTDRNTLFNDQSDQAAAFAELFATGARCESYFDMTPSCFGKLLSDRYRACHHQPGREPPIWTDADPSTPSAYAAAKIDIGDFKAKGLSGTMRFTFLSVFAIPALLDILLLTSTGKGLYLSGNMSRTAQHSATLALMISLLISGICGTWITCGGSYYLISMAFSAMNQFIATRIVGGIAFSLAAGLLGLIGLGIKDGIVAGLVFFLYLFALSTYLILLATLANFSYPGTTFQSGRPVILMIIPVLFVSPITTIFVPGYDIYIYLTVLYVFIFLLALGTRHTASKWTTWHQNIEKISDKELKEWYIKTHKEGDDHAFDGMTDPAALKISRTAMIEAITKVRSGFRHSCQDPTVKSLVDSYDATIFLLKWYSGYSGTPLPMPYSSTWNMQIKVALDTLKQMQTGLRLHNAFIHWRQAGDEVGCSLLYFIVALLDKWNSLLAGGRLLGLSAQNTRYRMPVGFALAYYLIGAVLLDLNAAKLHTMTAESQNMLIGDVSSIPDAVDAGVKARRHLYWSMLGRYSLFHVWSLAVASSLLWVFDSTEASTLLFIAYVGAYTGLLFYQYTKIFAGPRSLKPLLIATCVGLPSGQILRHFLPQFEYCDVVALAAATWTAAFLSLYYAGIRAKPVDTMDSEGRIWNKISQDRSFHEFTSPGRELLLSQDELRMTFENLDALHDDEKYEVDPMTHPGVEIKSILHHAIGIFEEIKGSSVDSIPNFALSAFPEVKALLDEAITAFESGKIVVECVSMSMFSDEFKDLKAIGCDSNNLMRVIIGCETMDAMEQHSSISIFCQTTAEILLHIAAETFHGISHEDAILLESLLSSVSPSGLLEKTLVPQGLRNFLNFSKPSRAHAESIATCFDDEILRHTALGCNPNIDWEGLPTEIRELILDRCTGQVDALTTDQHGWVRMNKLNGLSIATFLARRNFGAFVATEKKRYTLEFAKTAPVEMSDKHEKSNIIKLFGKTQTRSGVSKLLTRQLKSPFSTVYHTIGQCLKLFAIAFVAEPELQRELDYTMKSTPKYIRLIVMFLVTGIWSYTHFLQDLLMPIFLLHGRKNVDTLWKQIRGTTVSLKRQRIMIESTGGSSTAFVRVPDTASITGSRIINNGREDAEAIQESLLSNGVCELRQYSGVLKQEPADSAKLERISIYSKDLLLLRREDYVKGAKANVYEYDYDLENIPKQTVMTTRRRYPISRRCVEGNNQFEQVSFNKQGLVQSGSYILDGNLVRFHCHYRQNSNFDDELLRAEFVLPHMFCMVSWAAPPVKRQDKLDTWIPHSQVIEATFVIGPDVYEAQWLYDHKYHPTIYTTLNGEPVDTPALIEWDHLGILKKPTNFTFRHDDHMIGFKSLRSHALPRWLGMNTHQNPVSTSKARSRLWQAWKNNSAFDGVIMRWLDERLLRREPMMRPYFRRRDHGNLKSAEEYLHENADAIMAVIDLDKSISGWAPLAFQIADLYAFGQGGSANARTRSAPDFRSDELHVLAADSGTWPNEGGGVSACRRDMVNNLKAAKWYMISESANDFGVPKHQTQENVQTLKVIPIWGLDFMTPTHGIFRDRLDSEVVHAVRDATKLDIQKNFVPILKALVKGARTSQYSNCDILQSTRALVNLNAYFSQGKHWTGVWNSRIVKNAWRNLWISQDLVSPTPSEGWFQTEIPTIAQLDAALDLWFRYLFIFSLPMPERIPAIFQASHHSVSASYGIVCKITRGSTLQIWDHAISWRETNLYLSSDLCSLPPFVRNSLLGLMKLTSQLTLHHADVILPCADFFNPGWEVEIGSHQGKLEHRNIFRRKIDPVVNGIPPADISKFSPIKETTSPLPTVTMLSHVWYAKDIKTAILAADIIVNVWGFKDYRLDIYGAIDKAPQYSTDCFEILASKSLPGYVNLCGTASPTDVLKKTWVFLNSSISEGLPLALGEAALTGAPVVCTDVGASLRVLTDPNTGDCFSAVVAPNDAQSLARAQINMLALLDEWAPYANDPQGYKPPSIIDKPSAEEVAIITKRMYEKKSELRALGMRSREIVQKSFGGNRYLREHEQMLWIGKSRHDMKFPSKPPRPMLRPALPSVPVASNMWGQASVPSTLQGPPLRPSIFRGSSPSIMARSMQAASTVVPSPTLERPTSHMGYGSGIKGYQNINDYFAGYRTGDSNVSTPDLQFLTPPGIHTPSGNSIRSQSPMRKGASARLTMLSRGSTSYDTRSESSSLIVPSKQLPGEDSFLRDLDTALGRV</sequence>
<evidence type="ECO:0000313" key="4">
    <source>
        <dbReference type="Proteomes" id="UP000297527"/>
    </source>
</evidence>
<proteinExistence type="predicted"/>
<feature type="transmembrane region" description="Helical" evidence="2">
    <location>
        <begin position="1026"/>
        <end position="1044"/>
    </location>
</feature>
<dbReference type="Proteomes" id="UP000297527">
    <property type="component" value="Unassembled WGS sequence"/>
</dbReference>
<dbReference type="PANTHER" id="PTHR12526:SF630">
    <property type="entry name" value="GLYCOSYLTRANSFERASE"/>
    <property type="match status" value="1"/>
</dbReference>
<dbReference type="OrthoDB" id="2582433at2759"/>
<keyword evidence="2" id="KW-1133">Transmembrane helix</keyword>
<gene>
    <name evidence="3" type="ORF">BCON_0016g00110</name>
</gene>
<feature type="region of interest" description="Disordered" evidence="1">
    <location>
        <begin position="2969"/>
        <end position="2991"/>
    </location>
</feature>
<dbReference type="SUPFAM" id="SSF53756">
    <property type="entry name" value="UDP-Glycosyltransferase/glycogen phosphorylase"/>
    <property type="match status" value="1"/>
</dbReference>
<keyword evidence="4" id="KW-1185">Reference proteome</keyword>
<dbReference type="EMBL" id="PQXN01000016">
    <property type="protein sequence ID" value="TGO62918.1"/>
    <property type="molecule type" value="Genomic_DNA"/>
</dbReference>
<accession>A0A4Z1IN86</accession>
<feature type="transmembrane region" description="Helical" evidence="2">
    <location>
        <begin position="1305"/>
        <end position="1325"/>
    </location>
</feature>
<dbReference type="Pfam" id="PF13692">
    <property type="entry name" value="Glyco_trans_1_4"/>
    <property type="match status" value="1"/>
</dbReference>
<dbReference type="PANTHER" id="PTHR12526">
    <property type="entry name" value="GLYCOSYLTRANSFERASE"/>
    <property type="match status" value="1"/>
</dbReference>
<feature type="transmembrane region" description="Helical" evidence="2">
    <location>
        <begin position="1050"/>
        <end position="1067"/>
    </location>
</feature>
<feature type="transmembrane region" description="Helical" evidence="2">
    <location>
        <begin position="960"/>
        <end position="982"/>
    </location>
</feature>
<feature type="transmembrane region" description="Helical" evidence="2">
    <location>
        <begin position="20"/>
        <end position="44"/>
    </location>
</feature>
<feature type="transmembrane region" description="Helical" evidence="2">
    <location>
        <begin position="884"/>
        <end position="904"/>
    </location>
</feature>
<feature type="transmembrane region" description="Helical" evidence="2">
    <location>
        <begin position="924"/>
        <end position="948"/>
    </location>
</feature>
<keyword evidence="2" id="KW-0472">Membrane</keyword>
<evidence type="ECO:0008006" key="5">
    <source>
        <dbReference type="Google" id="ProtNLM"/>
    </source>
</evidence>